<evidence type="ECO:0000313" key="2">
    <source>
        <dbReference type="EMBL" id="KKO47168.1"/>
    </source>
</evidence>
<keyword evidence="1" id="KW-0472">Membrane</keyword>
<evidence type="ECO:0000256" key="1">
    <source>
        <dbReference type="SAM" id="Phobius"/>
    </source>
</evidence>
<feature type="transmembrane region" description="Helical" evidence="1">
    <location>
        <begin position="77"/>
        <end position="101"/>
    </location>
</feature>
<feature type="transmembrane region" description="Helical" evidence="1">
    <location>
        <begin position="12"/>
        <end position="33"/>
    </location>
</feature>
<sequence length="164" mass="18332">MDKRQLVKDVSFRLITAVTCIISIMLILFVGFFCIRNTVVLPVVMLLGALGAFISLQRRLKALSQEDLELMRNSIPYILLAPLTGATLAGVLYLAFLSGLLSGHLFPSFEKINEDTMTVFAGLFEVHSDNPRDYAKLFFWSFIAGFSEKFVTNIIGQFDRDSAP</sequence>
<feature type="transmembrane region" description="Helical" evidence="1">
    <location>
        <begin position="39"/>
        <end position="56"/>
    </location>
</feature>
<dbReference type="AlphaFoldDB" id="A0A0M2VDH2"/>
<protein>
    <submittedName>
        <fullName evidence="2">Uncharacterized protein</fullName>
    </submittedName>
</protein>
<dbReference type="Proteomes" id="UP000034228">
    <property type="component" value="Unassembled WGS sequence"/>
</dbReference>
<evidence type="ECO:0000313" key="3">
    <source>
        <dbReference type="Proteomes" id="UP000034228"/>
    </source>
</evidence>
<accession>A0A0M2VDH2</accession>
<dbReference type="RefSeq" id="WP_046555698.1">
    <property type="nucleotide sequence ID" value="NZ_LAHO01000001.1"/>
</dbReference>
<dbReference type="EMBL" id="LAHO01000001">
    <property type="protein sequence ID" value="KKO47168.1"/>
    <property type="molecule type" value="Genomic_DNA"/>
</dbReference>
<dbReference type="STRING" id="336831.WG68_00490"/>
<comment type="caution">
    <text evidence="2">The sequence shown here is derived from an EMBL/GenBank/DDBJ whole genome shotgun (WGS) entry which is preliminary data.</text>
</comment>
<name>A0A0M2VDH2_9GAMM</name>
<keyword evidence="3" id="KW-1185">Reference proteome</keyword>
<gene>
    <name evidence="2" type="ORF">WG68_00490</name>
</gene>
<proteinExistence type="predicted"/>
<organism evidence="2 3">
    <name type="scientific">Arsukibacterium ikkense</name>
    <dbReference type="NCBI Taxonomy" id="336831"/>
    <lineage>
        <taxon>Bacteria</taxon>
        <taxon>Pseudomonadati</taxon>
        <taxon>Pseudomonadota</taxon>
        <taxon>Gammaproteobacteria</taxon>
        <taxon>Chromatiales</taxon>
        <taxon>Chromatiaceae</taxon>
        <taxon>Arsukibacterium</taxon>
    </lineage>
</organism>
<reference evidence="2 3" key="1">
    <citation type="submission" date="2015-03" db="EMBL/GenBank/DDBJ databases">
        <title>Draft genome sequences of two protease-producing strains of Arsukibacterium isolated from two cold and alkaline environments.</title>
        <authorList>
            <person name="Lylloff J.E."/>
            <person name="Skov L.B."/>
            <person name="Jepsen M."/>
            <person name="Hallin P.F."/>
            <person name="Sorensen S.J."/>
            <person name="Stougaard P."/>
            <person name="Glaring M.A."/>
        </authorList>
    </citation>
    <scope>NUCLEOTIDE SEQUENCE [LARGE SCALE GENOMIC DNA]</scope>
    <source>
        <strain evidence="2 3">GCM72</strain>
    </source>
</reference>
<keyword evidence="1" id="KW-0812">Transmembrane</keyword>
<keyword evidence="1" id="KW-1133">Transmembrane helix</keyword>
<dbReference type="OrthoDB" id="7594417at2"/>